<protein>
    <submittedName>
        <fullName evidence="2">Uncharacterized protein</fullName>
    </submittedName>
</protein>
<organism evidence="2">
    <name type="scientific">Timema douglasi</name>
    <name type="common">Walking stick</name>
    <dbReference type="NCBI Taxonomy" id="61478"/>
    <lineage>
        <taxon>Eukaryota</taxon>
        <taxon>Metazoa</taxon>
        <taxon>Ecdysozoa</taxon>
        <taxon>Arthropoda</taxon>
        <taxon>Hexapoda</taxon>
        <taxon>Insecta</taxon>
        <taxon>Pterygota</taxon>
        <taxon>Neoptera</taxon>
        <taxon>Polyneoptera</taxon>
        <taxon>Phasmatodea</taxon>
        <taxon>Timematodea</taxon>
        <taxon>Timematoidea</taxon>
        <taxon>Timematidae</taxon>
        <taxon>Timema</taxon>
    </lineage>
</organism>
<evidence type="ECO:0000313" key="2">
    <source>
        <dbReference type="EMBL" id="CAD7198644.1"/>
    </source>
</evidence>
<sequence length="141" mass="16240">MALHPQEISSVTVSKLQQLKFTQLSLHEKGGGASDASIFIVDVTNLESFLQRRDTVNGYIVCWDAAPYIVPNLIRMEESRKDDKHKNIKRRTTEEGGQKERINKKNSLTEESMICQHHNFHQMAVYSKLNMLRKLWKIAGN</sequence>
<proteinExistence type="predicted"/>
<dbReference type="AlphaFoldDB" id="A0A7R8VJ02"/>
<gene>
    <name evidence="2" type="ORF">TDIB3V08_LOCUS4923</name>
</gene>
<dbReference type="EMBL" id="OA566293">
    <property type="protein sequence ID" value="CAD7198644.1"/>
    <property type="molecule type" value="Genomic_DNA"/>
</dbReference>
<name>A0A7R8VJ02_TIMDO</name>
<evidence type="ECO:0000256" key="1">
    <source>
        <dbReference type="SAM" id="MobiDB-lite"/>
    </source>
</evidence>
<feature type="region of interest" description="Disordered" evidence="1">
    <location>
        <begin position="81"/>
        <end position="101"/>
    </location>
</feature>
<accession>A0A7R8VJ02</accession>
<reference evidence="2" key="1">
    <citation type="submission" date="2020-11" db="EMBL/GenBank/DDBJ databases">
        <authorList>
            <person name="Tran Van P."/>
        </authorList>
    </citation>
    <scope>NUCLEOTIDE SEQUENCE</scope>
</reference>